<organism evidence="1 2">
    <name type="scientific">Schizosaccharomyces octosporus (strain yFS286)</name>
    <name type="common">Fission yeast</name>
    <name type="synonym">Octosporomyces octosporus</name>
    <dbReference type="NCBI Taxonomy" id="483514"/>
    <lineage>
        <taxon>Eukaryota</taxon>
        <taxon>Fungi</taxon>
        <taxon>Dikarya</taxon>
        <taxon>Ascomycota</taxon>
        <taxon>Taphrinomycotina</taxon>
        <taxon>Schizosaccharomycetes</taxon>
        <taxon>Schizosaccharomycetales</taxon>
        <taxon>Schizosaccharomycetaceae</taxon>
        <taxon>Schizosaccharomyces</taxon>
    </lineage>
</organism>
<dbReference type="EMBL" id="KE503206">
    <property type="protein sequence ID" value="EPX73397.1"/>
    <property type="molecule type" value="Genomic_DNA"/>
</dbReference>
<accession>S9PZK1</accession>
<dbReference type="VEuPathDB" id="FungiDB:SOCG_02622"/>
<dbReference type="Proteomes" id="UP000016088">
    <property type="component" value="Unassembled WGS sequence"/>
</dbReference>
<dbReference type="RefSeq" id="XP_013016567.1">
    <property type="nucleotide sequence ID" value="XM_013161113.1"/>
</dbReference>
<sequence>MSLSTLKDLKSWLMKTVPGSKPFDYHGFLYWDLCGQPNIKRQFVIDAGMESF</sequence>
<name>S9PZK1_SCHOY</name>
<evidence type="ECO:0000313" key="2">
    <source>
        <dbReference type="Proteomes" id="UP000016088"/>
    </source>
</evidence>
<reference evidence="1 2" key="1">
    <citation type="journal article" date="2011" name="Science">
        <title>Comparative functional genomics of the fission yeasts.</title>
        <authorList>
            <person name="Rhind N."/>
            <person name="Chen Z."/>
            <person name="Yassour M."/>
            <person name="Thompson D.A."/>
            <person name="Haas B.J."/>
            <person name="Habib N."/>
            <person name="Wapinski I."/>
            <person name="Roy S."/>
            <person name="Lin M.F."/>
            <person name="Heiman D.I."/>
            <person name="Young S.K."/>
            <person name="Furuya K."/>
            <person name="Guo Y."/>
            <person name="Pidoux A."/>
            <person name="Chen H.M."/>
            <person name="Robbertse B."/>
            <person name="Goldberg J.M."/>
            <person name="Aoki K."/>
            <person name="Bayne E.H."/>
            <person name="Berlin A.M."/>
            <person name="Desjardins C.A."/>
            <person name="Dobbs E."/>
            <person name="Dukaj L."/>
            <person name="Fan L."/>
            <person name="FitzGerald M.G."/>
            <person name="French C."/>
            <person name="Gujja S."/>
            <person name="Hansen K."/>
            <person name="Keifenheim D."/>
            <person name="Levin J.Z."/>
            <person name="Mosher R.A."/>
            <person name="Mueller C.A."/>
            <person name="Pfiffner J."/>
            <person name="Priest M."/>
            <person name="Russ C."/>
            <person name="Smialowska A."/>
            <person name="Swoboda P."/>
            <person name="Sykes S.M."/>
            <person name="Vaughn M."/>
            <person name="Vengrova S."/>
            <person name="Yoder R."/>
            <person name="Zeng Q."/>
            <person name="Allshire R."/>
            <person name="Baulcombe D."/>
            <person name="Birren B.W."/>
            <person name="Brown W."/>
            <person name="Ekwall K."/>
            <person name="Kellis M."/>
            <person name="Leatherwood J."/>
            <person name="Levin H."/>
            <person name="Margalit H."/>
            <person name="Martienssen R."/>
            <person name="Nieduszynski C.A."/>
            <person name="Spatafora J.W."/>
            <person name="Friedman N."/>
            <person name="Dalgaard J.Z."/>
            <person name="Baumann P."/>
            <person name="Niki H."/>
            <person name="Regev A."/>
            <person name="Nusbaum C."/>
        </authorList>
    </citation>
    <scope>NUCLEOTIDE SEQUENCE [LARGE SCALE GENOMIC DNA]</scope>
    <source>
        <strain evidence="2">yFS286</strain>
    </source>
</reference>
<dbReference type="HOGENOM" id="CLU_3088576_0_0_1"/>
<evidence type="ECO:0000313" key="1">
    <source>
        <dbReference type="EMBL" id="EPX73397.1"/>
    </source>
</evidence>
<proteinExistence type="predicted"/>
<gene>
    <name evidence="1" type="ORF">SOCG_02622</name>
</gene>
<dbReference type="AlphaFoldDB" id="S9PZK1"/>
<keyword evidence="2" id="KW-1185">Reference proteome</keyword>
<protein>
    <submittedName>
        <fullName evidence="1">Uncharacterized protein</fullName>
    </submittedName>
</protein>
<dbReference type="GeneID" id="25031597"/>